<accession>A0A2I0JR86</accession>
<keyword evidence="2" id="KW-1185">Reference proteome</keyword>
<dbReference type="EMBL" id="PGOL01001340">
    <property type="protein sequence ID" value="PKI58805.1"/>
    <property type="molecule type" value="Genomic_DNA"/>
</dbReference>
<organism evidence="1 2">
    <name type="scientific">Punica granatum</name>
    <name type="common">Pomegranate</name>
    <dbReference type="NCBI Taxonomy" id="22663"/>
    <lineage>
        <taxon>Eukaryota</taxon>
        <taxon>Viridiplantae</taxon>
        <taxon>Streptophyta</taxon>
        <taxon>Embryophyta</taxon>
        <taxon>Tracheophyta</taxon>
        <taxon>Spermatophyta</taxon>
        <taxon>Magnoliopsida</taxon>
        <taxon>eudicotyledons</taxon>
        <taxon>Gunneridae</taxon>
        <taxon>Pentapetalae</taxon>
        <taxon>rosids</taxon>
        <taxon>malvids</taxon>
        <taxon>Myrtales</taxon>
        <taxon>Lythraceae</taxon>
        <taxon>Punica</taxon>
    </lineage>
</organism>
<protein>
    <submittedName>
        <fullName evidence="1">Uncharacterized protein</fullName>
    </submittedName>
</protein>
<comment type="caution">
    <text evidence="1">The sequence shown here is derived from an EMBL/GenBank/DDBJ whole genome shotgun (WGS) entry which is preliminary data.</text>
</comment>
<evidence type="ECO:0000313" key="2">
    <source>
        <dbReference type="Proteomes" id="UP000233551"/>
    </source>
</evidence>
<dbReference type="AlphaFoldDB" id="A0A2I0JR86"/>
<evidence type="ECO:0000313" key="1">
    <source>
        <dbReference type="EMBL" id="PKI58805.1"/>
    </source>
</evidence>
<sequence length="71" mass="7697">MGKGLRQPIGDPNPTIKVANTHRRCRKPRGWGRVPTLPPWSLASSVGACDLGGGVRIADRRPDPSPILIEF</sequence>
<proteinExistence type="predicted"/>
<name>A0A2I0JR86_PUNGR</name>
<reference evidence="1 2" key="1">
    <citation type="submission" date="2017-11" db="EMBL/GenBank/DDBJ databases">
        <title>De-novo sequencing of pomegranate (Punica granatum L.) genome.</title>
        <authorList>
            <person name="Akparov Z."/>
            <person name="Amiraslanov A."/>
            <person name="Hajiyeva S."/>
            <person name="Abbasov M."/>
            <person name="Kaur K."/>
            <person name="Hamwieh A."/>
            <person name="Solovyev V."/>
            <person name="Salamov A."/>
            <person name="Braich B."/>
            <person name="Kosarev P."/>
            <person name="Mahmoud A."/>
            <person name="Hajiyev E."/>
            <person name="Babayeva S."/>
            <person name="Izzatullayeva V."/>
            <person name="Mammadov A."/>
            <person name="Mammadov A."/>
            <person name="Sharifova S."/>
            <person name="Ojaghi J."/>
            <person name="Eynullazada K."/>
            <person name="Bayramov B."/>
            <person name="Abdulazimova A."/>
            <person name="Shahmuradov I."/>
        </authorList>
    </citation>
    <scope>NUCLEOTIDE SEQUENCE [LARGE SCALE GENOMIC DNA]</scope>
    <source>
        <strain evidence="2">cv. AG2017</strain>
        <tissue evidence="1">Leaf</tissue>
    </source>
</reference>
<dbReference type="Proteomes" id="UP000233551">
    <property type="component" value="Unassembled WGS sequence"/>
</dbReference>
<gene>
    <name evidence="1" type="ORF">CRG98_020795</name>
</gene>